<feature type="transmembrane region" description="Helical" evidence="1">
    <location>
        <begin position="6"/>
        <end position="28"/>
    </location>
</feature>
<keyword evidence="1" id="KW-1133">Transmembrane helix</keyword>
<name>A0A7W7W9W8_9ACTN</name>
<proteinExistence type="predicted"/>
<keyword evidence="1" id="KW-0812">Transmembrane</keyword>
<comment type="caution">
    <text evidence="2">The sequence shown here is derived from an EMBL/GenBank/DDBJ whole genome shotgun (WGS) entry which is preliminary data.</text>
</comment>
<evidence type="ECO:0000256" key="1">
    <source>
        <dbReference type="SAM" id="Phobius"/>
    </source>
</evidence>
<dbReference type="EMBL" id="JACHJU010000001">
    <property type="protein sequence ID" value="MBB4939343.1"/>
    <property type="molecule type" value="Genomic_DNA"/>
</dbReference>
<gene>
    <name evidence="2" type="ORF">FHR32_003648</name>
</gene>
<protein>
    <submittedName>
        <fullName evidence="2">Small-conductance mechanosensitive channel</fullName>
    </submittedName>
</protein>
<keyword evidence="1" id="KW-0472">Membrane</keyword>
<dbReference type="Pfam" id="PF10724">
    <property type="entry name" value="DUF2516"/>
    <property type="match status" value="1"/>
</dbReference>
<feature type="transmembrane region" description="Helical" evidence="1">
    <location>
        <begin position="48"/>
        <end position="69"/>
    </location>
</feature>
<evidence type="ECO:0000313" key="2">
    <source>
        <dbReference type="EMBL" id="MBB4939343.1"/>
    </source>
</evidence>
<evidence type="ECO:0000313" key="3">
    <source>
        <dbReference type="Proteomes" id="UP000534286"/>
    </source>
</evidence>
<dbReference type="AlphaFoldDB" id="A0A7W7W9W8"/>
<dbReference type="RefSeq" id="WP_184755352.1">
    <property type="nucleotide sequence ID" value="NZ_BAABEK010000031.1"/>
</dbReference>
<reference evidence="2 3" key="1">
    <citation type="submission" date="2020-08" db="EMBL/GenBank/DDBJ databases">
        <title>Sequencing the genomes of 1000 actinobacteria strains.</title>
        <authorList>
            <person name="Klenk H.-P."/>
        </authorList>
    </citation>
    <scope>NUCLEOTIDE SEQUENCE [LARGE SCALE GENOMIC DNA]</scope>
    <source>
        <strain evidence="2 3">DSM 43023</strain>
    </source>
</reference>
<sequence>MLEIHGVLDLIFWILSIAAFIMSAWALFHAVRTPARAFAITGKQSKKLWLIILGLAALFSFTTAVGYFGIGLGQLNLFAIASVIAAGIYLADVKPAVSEVGKGGNQGPYGPW</sequence>
<keyword evidence="3" id="KW-1185">Reference proteome</keyword>
<dbReference type="Proteomes" id="UP000534286">
    <property type="component" value="Unassembled WGS sequence"/>
</dbReference>
<organism evidence="2 3">
    <name type="scientific">Streptosporangium album</name>
    <dbReference type="NCBI Taxonomy" id="47479"/>
    <lineage>
        <taxon>Bacteria</taxon>
        <taxon>Bacillati</taxon>
        <taxon>Actinomycetota</taxon>
        <taxon>Actinomycetes</taxon>
        <taxon>Streptosporangiales</taxon>
        <taxon>Streptosporangiaceae</taxon>
        <taxon>Streptosporangium</taxon>
    </lineage>
</organism>
<accession>A0A7W7W9W8</accession>
<dbReference type="InterPro" id="IPR019662">
    <property type="entry name" value="DUF2516"/>
</dbReference>